<dbReference type="Pfam" id="PF02743">
    <property type="entry name" value="dCache_1"/>
    <property type="match status" value="1"/>
</dbReference>
<dbReference type="NCBIfam" id="TIGR00254">
    <property type="entry name" value="GGDEF"/>
    <property type="match status" value="1"/>
</dbReference>
<evidence type="ECO:0000259" key="7">
    <source>
        <dbReference type="PROSITE" id="PS50887"/>
    </source>
</evidence>
<evidence type="ECO:0000256" key="1">
    <source>
        <dbReference type="ARBA" id="ARBA00004651"/>
    </source>
</evidence>
<dbReference type="PANTHER" id="PTHR45138:SF9">
    <property type="entry name" value="DIGUANYLATE CYCLASE DGCM-RELATED"/>
    <property type="match status" value="1"/>
</dbReference>
<dbReference type="EMBL" id="SOBG01000003">
    <property type="protein sequence ID" value="TDT71435.1"/>
    <property type="molecule type" value="Genomic_DNA"/>
</dbReference>
<dbReference type="InterPro" id="IPR033479">
    <property type="entry name" value="dCache_1"/>
</dbReference>
<dbReference type="InterPro" id="IPR029787">
    <property type="entry name" value="Nucleotide_cyclase"/>
</dbReference>
<dbReference type="SUPFAM" id="SSF103190">
    <property type="entry name" value="Sensory domain-like"/>
    <property type="match status" value="1"/>
</dbReference>
<dbReference type="AlphaFoldDB" id="A0AA46DZ20"/>
<keyword evidence="5 6" id="KW-0472">Membrane</keyword>
<evidence type="ECO:0000256" key="5">
    <source>
        <dbReference type="ARBA" id="ARBA00023136"/>
    </source>
</evidence>
<dbReference type="InterPro" id="IPR050469">
    <property type="entry name" value="Diguanylate_Cyclase"/>
</dbReference>
<evidence type="ECO:0000256" key="6">
    <source>
        <dbReference type="SAM" id="Phobius"/>
    </source>
</evidence>
<dbReference type="CDD" id="cd01949">
    <property type="entry name" value="GGDEF"/>
    <property type="match status" value="1"/>
</dbReference>
<gene>
    <name evidence="8" type="ORF">EV215_0810</name>
</gene>
<dbReference type="FunFam" id="3.30.70.270:FF:000001">
    <property type="entry name" value="Diguanylate cyclase domain protein"/>
    <property type="match status" value="1"/>
</dbReference>
<comment type="caution">
    <text evidence="8">The sequence shown here is derived from an EMBL/GenBank/DDBJ whole genome shotgun (WGS) entry which is preliminary data.</text>
</comment>
<dbReference type="PROSITE" id="PS50887">
    <property type="entry name" value="GGDEF"/>
    <property type="match status" value="1"/>
</dbReference>
<dbReference type="SUPFAM" id="SSF55073">
    <property type="entry name" value="Nucleotide cyclase"/>
    <property type="match status" value="1"/>
</dbReference>
<dbReference type="GO" id="GO:0052621">
    <property type="term" value="F:diguanylate cyclase activity"/>
    <property type="evidence" value="ECO:0007669"/>
    <property type="project" value="TreeGrafter"/>
</dbReference>
<name>A0AA46DZ20_9FUSO</name>
<evidence type="ECO:0000313" key="8">
    <source>
        <dbReference type="EMBL" id="TDT71435.1"/>
    </source>
</evidence>
<protein>
    <submittedName>
        <fullName evidence="8">Diguanylate cyclase (GGDEF)-like protein</fullName>
    </submittedName>
</protein>
<organism evidence="8 9">
    <name type="scientific">Hypnocyclicus thermotrophus</name>
    <dbReference type="NCBI Taxonomy" id="1627895"/>
    <lineage>
        <taxon>Bacteria</taxon>
        <taxon>Fusobacteriati</taxon>
        <taxon>Fusobacteriota</taxon>
        <taxon>Fusobacteriia</taxon>
        <taxon>Fusobacteriales</taxon>
        <taxon>Fusobacteriaceae</taxon>
        <taxon>Hypnocyclicus</taxon>
    </lineage>
</organism>
<keyword evidence="2" id="KW-1003">Cell membrane</keyword>
<dbReference type="SMART" id="SM00267">
    <property type="entry name" value="GGDEF"/>
    <property type="match status" value="1"/>
</dbReference>
<feature type="transmembrane region" description="Helical" evidence="6">
    <location>
        <begin position="7"/>
        <end position="28"/>
    </location>
</feature>
<evidence type="ECO:0000313" key="9">
    <source>
        <dbReference type="Proteomes" id="UP000294678"/>
    </source>
</evidence>
<keyword evidence="9" id="KW-1185">Reference proteome</keyword>
<sequence>MNKKKELQINIISFLLVIIIITASYVIVREKVYKEIKNKNVINFLEITKRQDKEISHKLEKTLYAVEIISKNNELINYLKETKERRDILRTEYNSILKTLLELEKIDDEVYLVWLANDSANFYIDSNGTISDKNYDVKKRPWYSFAQTSNKAVFTTPYKEYTTKKIGMTAVKAIRKNDQIIGYIGADILIDSFENDLKNYVIGIHGFNFLLYNNEIILKSKKNINFNKNIINELNKKDYLEYFIDGNNFIFIKQKTNIDKLDIIQAMSLDEVMQSSEIKIKEIGAIFITTTILIVFIYLILILQYILSNKKIKNEALTDYLTKTFNRKGFLEETAKRIVEYQKENTFIACCTIDIDNFKSVNDTFGHDIGDKALIIVTNIIKEFLKNEDILSRYGGDEFVAIFFDKKKEYIMDKLEKIRQKIMSTYITADEEILKITLSIGVAFLEKDDNIERLIKKSDEALYKAKEEGKNKIVEYKK</sequence>
<dbReference type="Pfam" id="PF00990">
    <property type="entry name" value="GGDEF"/>
    <property type="match status" value="1"/>
</dbReference>
<evidence type="ECO:0000256" key="3">
    <source>
        <dbReference type="ARBA" id="ARBA00022692"/>
    </source>
</evidence>
<dbReference type="InterPro" id="IPR000160">
    <property type="entry name" value="GGDEF_dom"/>
</dbReference>
<evidence type="ECO:0000256" key="4">
    <source>
        <dbReference type="ARBA" id="ARBA00022989"/>
    </source>
</evidence>
<dbReference type="Gene3D" id="3.30.450.20">
    <property type="entry name" value="PAS domain"/>
    <property type="match status" value="2"/>
</dbReference>
<proteinExistence type="predicted"/>
<feature type="domain" description="GGDEF" evidence="7">
    <location>
        <begin position="346"/>
        <end position="478"/>
    </location>
</feature>
<evidence type="ECO:0000256" key="2">
    <source>
        <dbReference type="ARBA" id="ARBA00022475"/>
    </source>
</evidence>
<dbReference type="PANTHER" id="PTHR45138">
    <property type="entry name" value="REGULATORY COMPONENTS OF SENSORY TRANSDUCTION SYSTEM"/>
    <property type="match status" value="1"/>
</dbReference>
<feature type="transmembrane region" description="Helical" evidence="6">
    <location>
        <begin position="283"/>
        <end position="307"/>
    </location>
</feature>
<dbReference type="InterPro" id="IPR043128">
    <property type="entry name" value="Rev_trsase/Diguanyl_cyclase"/>
</dbReference>
<dbReference type="GO" id="GO:0005886">
    <property type="term" value="C:plasma membrane"/>
    <property type="evidence" value="ECO:0007669"/>
    <property type="project" value="UniProtKB-SubCell"/>
</dbReference>
<dbReference type="Gene3D" id="3.30.70.270">
    <property type="match status" value="1"/>
</dbReference>
<keyword evidence="3 6" id="KW-0812">Transmembrane</keyword>
<dbReference type="InterPro" id="IPR029151">
    <property type="entry name" value="Sensor-like_sf"/>
</dbReference>
<comment type="subcellular location">
    <subcellularLocation>
        <location evidence="1">Cell membrane</location>
        <topology evidence="1">Multi-pass membrane protein</topology>
    </subcellularLocation>
</comment>
<dbReference type="Proteomes" id="UP000294678">
    <property type="component" value="Unassembled WGS sequence"/>
</dbReference>
<accession>A0AA46DZ20</accession>
<dbReference type="CDD" id="cd12913">
    <property type="entry name" value="PDC1_MCP_like"/>
    <property type="match status" value="1"/>
</dbReference>
<keyword evidence="4 6" id="KW-1133">Transmembrane helix</keyword>
<dbReference type="RefSeq" id="WP_134112704.1">
    <property type="nucleotide sequence ID" value="NZ_SOBG01000003.1"/>
</dbReference>
<reference evidence="8 9" key="1">
    <citation type="submission" date="2019-03" db="EMBL/GenBank/DDBJ databases">
        <title>Genomic Encyclopedia of Type Strains, Phase IV (KMG-IV): sequencing the most valuable type-strain genomes for metagenomic binning, comparative biology and taxonomic classification.</title>
        <authorList>
            <person name="Goeker M."/>
        </authorList>
    </citation>
    <scope>NUCLEOTIDE SEQUENCE [LARGE SCALE GENOMIC DNA]</scope>
    <source>
        <strain evidence="8 9">DSM 100055</strain>
    </source>
</reference>